<keyword evidence="3" id="KW-1185">Reference proteome</keyword>
<reference evidence="2 3" key="1">
    <citation type="submission" date="2016-10" db="EMBL/GenBank/DDBJ databases">
        <title>The genome sequence of Colletotrichum fioriniae PJ7.</title>
        <authorList>
            <person name="Baroncelli R."/>
        </authorList>
    </citation>
    <scope>NUCLEOTIDE SEQUENCE [LARGE SCALE GENOMIC DNA]</scope>
    <source>
        <strain evidence="2">Col 31</strain>
    </source>
</reference>
<evidence type="ECO:0000256" key="1">
    <source>
        <dbReference type="SAM" id="MobiDB-lite"/>
    </source>
</evidence>
<proteinExistence type="predicted"/>
<feature type="region of interest" description="Disordered" evidence="1">
    <location>
        <begin position="49"/>
        <end position="70"/>
    </location>
</feature>
<protein>
    <submittedName>
        <fullName evidence="2">Uncharacterized protein</fullName>
    </submittedName>
</protein>
<dbReference type="EMBL" id="MLGG01000011">
    <property type="protein sequence ID" value="KAK1461155.1"/>
    <property type="molecule type" value="Genomic_DNA"/>
</dbReference>
<evidence type="ECO:0000313" key="2">
    <source>
        <dbReference type="EMBL" id="KAK1461155.1"/>
    </source>
</evidence>
<feature type="compositionally biased region" description="Basic and acidic residues" evidence="1">
    <location>
        <begin position="56"/>
        <end position="68"/>
    </location>
</feature>
<dbReference type="Proteomes" id="UP001239795">
    <property type="component" value="Unassembled WGS sequence"/>
</dbReference>
<name>A0AAI9UMB4_9PEZI</name>
<organism evidence="2 3">
    <name type="scientific">Colletotrichum melonis</name>
    <dbReference type="NCBI Taxonomy" id="1209925"/>
    <lineage>
        <taxon>Eukaryota</taxon>
        <taxon>Fungi</taxon>
        <taxon>Dikarya</taxon>
        <taxon>Ascomycota</taxon>
        <taxon>Pezizomycotina</taxon>
        <taxon>Sordariomycetes</taxon>
        <taxon>Hypocreomycetidae</taxon>
        <taxon>Glomerellales</taxon>
        <taxon>Glomerellaceae</taxon>
        <taxon>Colletotrichum</taxon>
        <taxon>Colletotrichum acutatum species complex</taxon>
    </lineage>
</organism>
<sequence length="108" mass="11623">MARVQILSLGWGTTVQTSGEAMIAPSWGRWTSVSTSVYNFCDLGRGVGGGDSGEGYGRKDEDERRMVDDGGGVRGRPRICWFSMAQTLVSGCKSLPFSSFLPPSPSRL</sequence>
<gene>
    <name evidence="2" type="ORF">CMEL01_14791</name>
</gene>
<comment type="caution">
    <text evidence="2">The sequence shown here is derived from an EMBL/GenBank/DDBJ whole genome shotgun (WGS) entry which is preliminary data.</text>
</comment>
<evidence type="ECO:0000313" key="3">
    <source>
        <dbReference type="Proteomes" id="UP001239795"/>
    </source>
</evidence>
<dbReference type="AlphaFoldDB" id="A0AAI9UMB4"/>
<accession>A0AAI9UMB4</accession>